<evidence type="ECO:0000259" key="7">
    <source>
        <dbReference type="Pfam" id="PF14322"/>
    </source>
</evidence>
<dbReference type="EMBL" id="AP024484">
    <property type="protein sequence ID" value="BCS85399.1"/>
    <property type="molecule type" value="Genomic_DNA"/>
</dbReference>
<keyword evidence="5" id="KW-0998">Cell outer membrane</keyword>
<evidence type="ECO:0000256" key="4">
    <source>
        <dbReference type="ARBA" id="ARBA00023136"/>
    </source>
</evidence>
<evidence type="ECO:0000256" key="5">
    <source>
        <dbReference type="ARBA" id="ARBA00023237"/>
    </source>
</evidence>
<dbReference type="PROSITE" id="PS51257">
    <property type="entry name" value="PROKAR_LIPOPROTEIN"/>
    <property type="match status" value="1"/>
</dbReference>
<keyword evidence="4" id="KW-0472">Membrane</keyword>
<evidence type="ECO:0000256" key="3">
    <source>
        <dbReference type="ARBA" id="ARBA00022729"/>
    </source>
</evidence>
<dbReference type="Proteomes" id="UP001319045">
    <property type="component" value="Chromosome"/>
</dbReference>
<comment type="similarity">
    <text evidence="2">Belongs to the SusD family.</text>
</comment>
<accession>A0ABM7NXZ7</accession>
<dbReference type="Pfam" id="PF14322">
    <property type="entry name" value="SusD-like_3"/>
    <property type="match status" value="1"/>
</dbReference>
<name>A0ABM7NXZ7_9BACT</name>
<dbReference type="SUPFAM" id="SSF48452">
    <property type="entry name" value="TPR-like"/>
    <property type="match status" value="1"/>
</dbReference>
<keyword evidence="9" id="KW-1185">Reference proteome</keyword>
<keyword evidence="3" id="KW-0732">Signal</keyword>
<organism evidence="8 9">
    <name type="scientific">Prevotella herbatica</name>
    <dbReference type="NCBI Taxonomy" id="2801997"/>
    <lineage>
        <taxon>Bacteria</taxon>
        <taxon>Pseudomonadati</taxon>
        <taxon>Bacteroidota</taxon>
        <taxon>Bacteroidia</taxon>
        <taxon>Bacteroidales</taxon>
        <taxon>Prevotellaceae</taxon>
        <taxon>Prevotella</taxon>
    </lineage>
</organism>
<proteinExistence type="inferred from homology"/>
<dbReference type="InterPro" id="IPR012944">
    <property type="entry name" value="SusD_RagB_dom"/>
</dbReference>
<protein>
    <submittedName>
        <fullName evidence="8">RagB/SusD family nutrient uptake outer membrane protein</fullName>
    </submittedName>
</protein>
<dbReference type="InterPro" id="IPR033985">
    <property type="entry name" value="SusD-like_N"/>
</dbReference>
<comment type="subcellular location">
    <subcellularLocation>
        <location evidence="1">Cell outer membrane</location>
    </subcellularLocation>
</comment>
<dbReference type="Pfam" id="PF07980">
    <property type="entry name" value="SusD_RagB"/>
    <property type="match status" value="1"/>
</dbReference>
<evidence type="ECO:0000256" key="2">
    <source>
        <dbReference type="ARBA" id="ARBA00006275"/>
    </source>
</evidence>
<dbReference type="Gene3D" id="1.25.40.390">
    <property type="match status" value="1"/>
</dbReference>
<gene>
    <name evidence="8" type="ORF">prwr041_12920</name>
</gene>
<evidence type="ECO:0000313" key="9">
    <source>
        <dbReference type="Proteomes" id="UP001319045"/>
    </source>
</evidence>
<dbReference type="InterPro" id="IPR011990">
    <property type="entry name" value="TPR-like_helical_dom_sf"/>
</dbReference>
<evidence type="ECO:0000259" key="6">
    <source>
        <dbReference type="Pfam" id="PF07980"/>
    </source>
</evidence>
<feature type="domain" description="RagB/SusD" evidence="6">
    <location>
        <begin position="355"/>
        <end position="633"/>
    </location>
</feature>
<evidence type="ECO:0000256" key="1">
    <source>
        <dbReference type="ARBA" id="ARBA00004442"/>
    </source>
</evidence>
<evidence type="ECO:0000313" key="8">
    <source>
        <dbReference type="EMBL" id="BCS85399.1"/>
    </source>
</evidence>
<dbReference type="RefSeq" id="WP_207153058.1">
    <property type="nucleotide sequence ID" value="NZ_AP024484.1"/>
</dbReference>
<feature type="domain" description="SusD-like N-terminal" evidence="7">
    <location>
        <begin position="108"/>
        <end position="254"/>
    </location>
</feature>
<sequence length="633" mass="71820">MKFFNKIILFSTLTLSMGFVSCTDYLDKSPDSDISSTDAFKDFHNFQGFTEELYNCIPDFNGGYWTNSWNWGEDEILNVGTNFHFVYKVDQGDFWGWQREFDGWSSGWMDRQKASDFNPGSDRFGHSLYPGCWYGIRKANMGLANLDKFSGTDEEKNLIAGQLYFFRGWFHFELMQYFGGLPYIKEVLPSDQPLTLPRMTYKECADLAAEDFRKAADLLPVDWDKTTIGAQTKGKNQLRVTKIAALGYLGKNYLWAASPLMAKGTSAGTYDYDADYAAKAANAFGELFQTIDNNDTPFGLLPWAQYSENFVTSGENGKMPGQTKDNSITEAIFRGPVYGSGWGTSAWGQAKAYGGSDINDGGVIFLPTANYVNYYGMANGLPLKDPDSGFDPNHPWKGRDPRFYNDIRYDGCRLVKKETTGDDDNTKWRYADLQTGGLFRSETRGSRTGYFNYKFITNACNKWDDGYGWSPQINIHLPWMRLSDVYLMYAESVVAATGNAQGSATTTMTALQAVNKIRERAGVADVNSKFVSDPHKFMDEIRRERAVELAFEGHRFNDLRRWLLLDKYPYNVKTSQEFLRVGAINPTDPTQDAVSGFKEVQILKRDFSAKHYWLPLKKADTQLYVGFDQNPGW</sequence>
<reference evidence="8 9" key="1">
    <citation type="journal article" date="2022" name="Int. J. Syst. Evol. Microbiol.">
        <title>Prevotella herbatica sp. nov., a plant polysaccharide-decomposing anaerobic bacterium isolated from a methanogenic reactor.</title>
        <authorList>
            <person name="Uek A."/>
            <person name="Tonouchi A."/>
            <person name="Kaku N."/>
            <person name="Ueki K."/>
        </authorList>
    </citation>
    <scope>NUCLEOTIDE SEQUENCE [LARGE SCALE GENOMIC DNA]</scope>
    <source>
        <strain evidence="8 9">WR041</strain>
    </source>
</reference>